<protein>
    <submittedName>
        <fullName evidence="4">Cysteine desulfurase</fullName>
    </submittedName>
</protein>
<dbReference type="EMBL" id="PGGS01000834">
    <property type="protein sequence ID" value="PNH01634.1"/>
    <property type="molecule type" value="Genomic_DNA"/>
</dbReference>
<dbReference type="Gene3D" id="3.40.640.10">
    <property type="entry name" value="Type I PLP-dependent aspartate aminotransferase-like (Major domain)"/>
    <property type="match status" value="1"/>
</dbReference>
<evidence type="ECO:0000256" key="2">
    <source>
        <dbReference type="ARBA" id="ARBA00006490"/>
    </source>
</evidence>
<name>A0A2J7ZMY6_9CHLO</name>
<evidence type="ECO:0000313" key="5">
    <source>
        <dbReference type="Proteomes" id="UP000236333"/>
    </source>
</evidence>
<dbReference type="AlphaFoldDB" id="A0A2J7ZMY6"/>
<comment type="caution">
    <text evidence="4">The sequence shown here is derived from an EMBL/GenBank/DDBJ whole genome shotgun (WGS) entry which is preliminary data.</text>
</comment>
<dbReference type="SUPFAM" id="SSF53383">
    <property type="entry name" value="PLP-dependent transferases"/>
    <property type="match status" value="1"/>
</dbReference>
<dbReference type="InterPro" id="IPR015421">
    <property type="entry name" value="PyrdxlP-dep_Trfase_major"/>
</dbReference>
<feature type="non-terminal residue" evidence="4">
    <location>
        <position position="118"/>
    </location>
</feature>
<dbReference type="Pfam" id="PF00266">
    <property type="entry name" value="Aminotran_5"/>
    <property type="match status" value="1"/>
</dbReference>
<dbReference type="PANTHER" id="PTHR11601:SF34">
    <property type="entry name" value="CYSTEINE DESULFURASE"/>
    <property type="match status" value="1"/>
</dbReference>
<comment type="cofactor">
    <cofactor evidence="1">
        <name>pyridoxal 5'-phosphate</name>
        <dbReference type="ChEBI" id="CHEBI:597326"/>
    </cofactor>
</comment>
<keyword evidence="5" id="KW-1185">Reference proteome</keyword>
<evidence type="ECO:0000256" key="1">
    <source>
        <dbReference type="ARBA" id="ARBA00001933"/>
    </source>
</evidence>
<feature type="non-terminal residue" evidence="4">
    <location>
        <position position="1"/>
    </location>
</feature>
<dbReference type="Proteomes" id="UP000236333">
    <property type="component" value="Unassembled WGS sequence"/>
</dbReference>
<accession>A0A2J7ZMY6</accession>
<dbReference type="InterPro" id="IPR000192">
    <property type="entry name" value="Aminotrans_V_dom"/>
</dbReference>
<dbReference type="PANTHER" id="PTHR11601">
    <property type="entry name" value="CYSTEINE DESULFURYLASE FAMILY MEMBER"/>
    <property type="match status" value="1"/>
</dbReference>
<proteinExistence type="inferred from homology"/>
<feature type="domain" description="Aminotransferase class V" evidence="3">
    <location>
        <begin position="1"/>
        <end position="72"/>
    </location>
</feature>
<evidence type="ECO:0000259" key="3">
    <source>
        <dbReference type="Pfam" id="PF00266"/>
    </source>
</evidence>
<organism evidence="4 5">
    <name type="scientific">Tetrabaena socialis</name>
    <dbReference type="NCBI Taxonomy" id="47790"/>
    <lineage>
        <taxon>Eukaryota</taxon>
        <taxon>Viridiplantae</taxon>
        <taxon>Chlorophyta</taxon>
        <taxon>core chlorophytes</taxon>
        <taxon>Chlorophyceae</taxon>
        <taxon>CS clade</taxon>
        <taxon>Chlamydomonadales</taxon>
        <taxon>Tetrabaenaceae</taxon>
        <taxon>Tetrabaena</taxon>
    </lineage>
</organism>
<sequence length="118" mass="12576">QQVAAEMAPFLFEHFGNPSSGHTYGRVCKAALDTARQRVGRLLNAADPAAEVCFTSCGTESDNWALYGAVALYRRRQLLQLQQGGAAGAAAAGALPHVVASEVEHPAVLVHLQHLRDQ</sequence>
<comment type="similarity">
    <text evidence="2">Belongs to the class-V pyridoxal-phosphate-dependent aminotransferase family. NifS/IscS subfamily.</text>
</comment>
<dbReference type="OrthoDB" id="10250117at2759"/>
<gene>
    <name evidence="4" type="ORF">TSOC_012464</name>
</gene>
<evidence type="ECO:0000313" key="4">
    <source>
        <dbReference type="EMBL" id="PNH01634.1"/>
    </source>
</evidence>
<reference evidence="4 5" key="1">
    <citation type="journal article" date="2017" name="Mol. Biol. Evol.">
        <title>The 4-celled Tetrabaena socialis nuclear genome reveals the essential components for genetic control of cell number at the origin of multicellularity in the volvocine lineage.</title>
        <authorList>
            <person name="Featherston J."/>
            <person name="Arakaki Y."/>
            <person name="Hanschen E.R."/>
            <person name="Ferris P.J."/>
            <person name="Michod R.E."/>
            <person name="Olson B.J.S.C."/>
            <person name="Nozaki H."/>
            <person name="Durand P.M."/>
        </authorList>
    </citation>
    <scope>NUCLEOTIDE SEQUENCE [LARGE SCALE GENOMIC DNA]</scope>
    <source>
        <strain evidence="4 5">NIES-571</strain>
    </source>
</reference>
<dbReference type="InterPro" id="IPR015424">
    <property type="entry name" value="PyrdxlP-dep_Trfase"/>
</dbReference>